<keyword evidence="4 9" id="KW-0276">Fatty acid metabolism</keyword>
<comment type="subunit">
    <text evidence="9">Homodimer.</text>
</comment>
<feature type="domain" description="Beta-ketoacyl-[acyl-carrier-protein] synthase III N-terminal" evidence="11">
    <location>
        <begin position="103"/>
        <end position="182"/>
    </location>
</feature>
<name>A0AAF0CU00_9ENTE</name>
<evidence type="ECO:0000259" key="10">
    <source>
        <dbReference type="Pfam" id="PF08541"/>
    </source>
</evidence>
<evidence type="ECO:0000256" key="5">
    <source>
        <dbReference type="ARBA" id="ARBA00023098"/>
    </source>
</evidence>
<keyword evidence="8 9" id="KW-0012">Acyltransferase</keyword>
<dbReference type="CDD" id="cd00830">
    <property type="entry name" value="KAS_III"/>
    <property type="match status" value="1"/>
</dbReference>
<comment type="similarity">
    <text evidence="1 9">Belongs to the thiolase-like superfamily. FabH family.</text>
</comment>
<dbReference type="NCBIfam" id="NF006829">
    <property type="entry name" value="PRK09352.1"/>
    <property type="match status" value="1"/>
</dbReference>
<evidence type="ECO:0000256" key="6">
    <source>
        <dbReference type="ARBA" id="ARBA00023160"/>
    </source>
</evidence>
<dbReference type="InterPro" id="IPR004655">
    <property type="entry name" value="FabH"/>
</dbReference>
<dbReference type="RefSeq" id="WP_275468624.1">
    <property type="nucleotide sequence ID" value="NZ_CP110232.1"/>
</dbReference>
<dbReference type="AlphaFoldDB" id="A0AAF0CU00"/>
<dbReference type="InterPro" id="IPR013751">
    <property type="entry name" value="ACP_syn_III_N"/>
</dbReference>
<feature type="active site" evidence="9">
    <location>
        <position position="249"/>
    </location>
</feature>
<evidence type="ECO:0000256" key="7">
    <source>
        <dbReference type="ARBA" id="ARBA00023268"/>
    </source>
</evidence>
<dbReference type="HAMAP" id="MF_01815">
    <property type="entry name" value="FabH"/>
    <property type="match status" value="1"/>
</dbReference>
<evidence type="ECO:0000313" key="12">
    <source>
        <dbReference type="EMBL" id="WEG72821.1"/>
    </source>
</evidence>
<protein>
    <recommendedName>
        <fullName evidence="9">Beta-ketoacyl-[acyl-carrier-protein] synthase III</fullName>
        <shortName evidence="9">Beta-ketoacyl-ACP synthase III</shortName>
        <shortName evidence="9">KAS III</shortName>
        <ecNumber evidence="9">2.3.1.180</ecNumber>
    </recommendedName>
    <alternativeName>
        <fullName evidence="9">3-oxoacyl-[acyl-carrier-protein] synthase 3</fullName>
    </alternativeName>
    <alternativeName>
        <fullName evidence="9">3-oxoacyl-[acyl-carrier-protein] synthase III</fullName>
    </alternativeName>
</protein>
<keyword evidence="5 9" id="KW-0443">Lipid metabolism</keyword>
<comment type="catalytic activity">
    <reaction evidence="9">
        <text>malonyl-[ACP] + acetyl-CoA + H(+) = 3-oxobutanoyl-[ACP] + CO2 + CoA</text>
        <dbReference type="Rhea" id="RHEA:12080"/>
        <dbReference type="Rhea" id="RHEA-COMP:9623"/>
        <dbReference type="Rhea" id="RHEA-COMP:9625"/>
        <dbReference type="ChEBI" id="CHEBI:15378"/>
        <dbReference type="ChEBI" id="CHEBI:16526"/>
        <dbReference type="ChEBI" id="CHEBI:57287"/>
        <dbReference type="ChEBI" id="CHEBI:57288"/>
        <dbReference type="ChEBI" id="CHEBI:78449"/>
        <dbReference type="ChEBI" id="CHEBI:78450"/>
        <dbReference type="EC" id="2.3.1.180"/>
    </reaction>
</comment>
<comment type="pathway">
    <text evidence="9">Lipid metabolism; fatty acid biosynthesis.</text>
</comment>
<reference evidence="12" key="1">
    <citation type="submission" date="2022-10" db="EMBL/GenBank/DDBJ databases">
        <title>Vagococcus sp. isolated from poultry meat.</title>
        <authorList>
            <person name="Johansson P."/>
            <person name="Bjorkroth J."/>
        </authorList>
    </citation>
    <scope>NUCLEOTIDE SEQUENCE</scope>
    <source>
        <strain evidence="12">STAA11</strain>
    </source>
</reference>
<keyword evidence="3 9" id="KW-0808">Transferase</keyword>
<evidence type="ECO:0000313" key="13">
    <source>
        <dbReference type="Proteomes" id="UP001179647"/>
    </source>
</evidence>
<comment type="domain">
    <text evidence="9">The last Arg residue of the ACP-binding site is essential for the weak association between ACP/AcpP and FabH.</text>
</comment>
<sequence length="324" mass="34895">MKLRAVSKALPKRVVNNQELACYLETNDEWIQSRTGIQQRYLVESESLEELCVMVAKDLLAQARLAADELDFIFIATMTPDYATPSVACLVQGKLGASKAFAMDVSAACSGFIYGLATAEKFINSGNYQRGLVIGADIMSRLVNWQDRSTAILFGDGAAGVLVEASDTSNLTVWEESLGSDGSCASHLKGGGATTFHLEGDSSKVELDFLTMNGREIFNFVSQTVAENITTLFDNSSVAMKDLDYVLAHQANQRLLAVLSKKTGIPETKFLSNIADYGNTSAASIPLLLADKVLERQLVLGSQQKVLLTGFGGGLTWGSILLNL</sequence>
<proteinExistence type="inferred from homology"/>
<keyword evidence="6 9" id="KW-0275">Fatty acid biosynthesis</keyword>
<dbReference type="EMBL" id="CP110232">
    <property type="protein sequence ID" value="WEG72821.1"/>
    <property type="molecule type" value="Genomic_DNA"/>
</dbReference>
<dbReference type="GO" id="GO:0004315">
    <property type="term" value="F:3-oxoacyl-[acyl-carrier-protein] synthase activity"/>
    <property type="evidence" value="ECO:0007669"/>
    <property type="project" value="InterPro"/>
</dbReference>
<dbReference type="GO" id="GO:0006633">
    <property type="term" value="P:fatty acid biosynthetic process"/>
    <property type="evidence" value="ECO:0007669"/>
    <property type="project" value="UniProtKB-UniRule"/>
</dbReference>
<evidence type="ECO:0000256" key="8">
    <source>
        <dbReference type="ARBA" id="ARBA00023315"/>
    </source>
</evidence>
<dbReference type="Proteomes" id="UP001179647">
    <property type="component" value="Chromosome"/>
</dbReference>
<dbReference type="InterPro" id="IPR013747">
    <property type="entry name" value="ACP_syn_III_C"/>
</dbReference>
<evidence type="ECO:0000256" key="1">
    <source>
        <dbReference type="ARBA" id="ARBA00008642"/>
    </source>
</evidence>
<feature type="domain" description="Beta-ketoacyl-[acyl-carrier-protein] synthase III C-terminal" evidence="10">
    <location>
        <begin position="235"/>
        <end position="323"/>
    </location>
</feature>
<evidence type="ECO:0000256" key="9">
    <source>
        <dbReference type="HAMAP-Rule" id="MF_01815"/>
    </source>
</evidence>
<dbReference type="InterPro" id="IPR016039">
    <property type="entry name" value="Thiolase-like"/>
</dbReference>
<keyword evidence="7 9" id="KW-0511">Multifunctional enzyme</keyword>
<dbReference type="EC" id="2.3.1.180" evidence="9"/>
<organism evidence="12 13">
    <name type="scientific">Vagococcus intermedius</name>
    <dbReference type="NCBI Taxonomy" id="2991418"/>
    <lineage>
        <taxon>Bacteria</taxon>
        <taxon>Bacillati</taxon>
        <taxon>Bacillota</taxon>
        <taxon>Bacilli</taxon>
        <taxon>Lactobacillales</taxon>
        <taxon>Enterococcaceae</taxon>
        <taxon>Vagococcus</taxon>
    </lineage>
</organism>
<feature type="active site" evidence="9">
    <location>
        <position position="279"/>
    </location>
</feature>
<dbReference type="GO" id="GO:0005737">
    <property type="term" value="C:cytoplasm"/>
    <property type="evidence" value="ECO:0007669"/>
    <property type="project" value="UniProtKB-SubCell"/>
</dbReference>
<feature type="active site" evidence="9">
    <location>
        <position position="109"/>
    </location>
</feature>
<dbReference type="PANTHER" id="PTHR43091:SF1">
    <property type="entry name" value="BETA-KETOACYL-[ACYL-CARRIER-PROTEIN] SYNTHASE III, CHLOROPLASTIC"/>
    <property type="match status" value="1"/>
</dbReference>
<gene>
    <name evidence="9" type="primary">fabH</name>
    <name evidence="12" type="ORF">OL234_07490</name>
</gene>
<dbReference type="NCBIfam" id="TIGR00747">
    <property type="entry name" value="fabH"/>
    <property type="match status" value="1"/>
</dbReference>
<dbReference type="SUPFAM" id="SSF53901">
    <property type="entry name" value="Thiolase-like"/>
    <property type="match status" value="1"/>
</dbReference>
<keyword evidence="9" id="KW-0963">Cytoplasm</keyword>
<keyword evidence="2 9" id="KW-0444">Lipid biosynthesis</keyword>
<dbReference type="Pfam" id="PF08545">
    <property type="entry name" value="ACP_syn_III"/>
    <property type="match status" value="1"/>
</dbReference>
<dbReference type="PANTHER" id="PTHR43091">
    <property type="entry name" value="3-OXOACYL-[ACYL-CARRIER-PROTEIN] SYNTHASE"/>
    <property type="match status" value="1"/>
</dbReference>
<keyword evidence="13" id="KW-1185">Reference proteome</keyword>
<feature type="region of interest" description="ACP-binding" evidence="9">
    <location>
        <begin position="250"/>
        <end position="254"/>
    </location>
</feature>
<accession>A0AAF0CU00</accession>
<evidence type="ECO:0000256" key="2">
    <source>
        <dbReference type="ARBA" id="ARBA00022516"/>
    </source>
</evidence>
<dbReference type="Pfam" id="PF08541">
    <property type="entry name" value="ACP_syn_III_C"/>
    <property type="match status" value="1"/>
</dbReference>
<evidence type="ECO:0000256" key="3">
    <source>
        <dbReference type="ARBA" id="ARBA00022679"/>
    </source>
</evidence>
<evidence type="ECO:0000259" key="11">
    <source>
        <dbReference type="Pfam" id="PF08545"/>
    </source>
</evidence>
<comment type="subcellular location">
    <subcellularLocation>
        <location evidence="9">Cytoplasm</location>
    </subcellularLocation>
</comment>
<dbReference type="Gene3D" id="3.40.47.10">
    <property type="match status" value="1"/>
</dbReference>
<dbReference type="GO" id="GO:0033818">
    <property type="term" value="F:beta-ketoacyl-acyl-carrier-protein synthase III activity"/>
    <property type="evidence" value="ECO:0007669"/>
    <property type="project" value="UniProtKB-UniRule"/>
</dbReference>
<evidence type="ECO:0000256" key="4">
    <source>
        <dbReference type="ARBA" id="ARBA00022832"/>
    </source>
</evidence>
<dbReference type="KEGG" id="vie:OL234_07490"/>
<comment type="function">
    <text evidence="9">Catalyzes the condensation reaction of fatty acid synthesis by the addition to an acyl acceptor of two carbons from malonyl-ACP. Catalyzes the first condensation reaction which initiates fatty acid synthesis and may therefore play a role in governing the total rate of fatty acid production. Possesses both acetoacetyl-ACP synthase and acetyl transacylase activities. Its substrate specificity determines the biosynthesis of branched-chain and/or straight-chain of fatty acids.</text>
</comment>